<evidence type="ECO:0000313" key="2">
    <source>
        <dbReference type="EMBL" id="BDD87290.1"/>
    </source>
</evidence>
<feature type="region of interest" description="Disordered" evidence="1">
    <location>
        <begin position="117"/>
        <end position="138"/>
    </location>
</feature>
<name>A0ABM7W8K4_9BACT</name>
<evidence type="ECO:0000256" key="1">
    <source>
        <dbReference type="SAM" id="MobiDB-lite"/>
    </source>
</evidence>
<dbReference type="RefSeq" id="WP_284154326.1">
    <property type="nucleotide sequence ID" value="NZ_AP025516.1"/>
</dbReference>
<sequence length="363" mass="39743">MIISTTSIALQSARAYQEEHRISEKLTLWQTVESPPAPRQDLPGLEERTTTALAGHLEQVTLSTSGITKARSIQGRAEPVPAGELPIADVKIRILKALIERLTGKKIVLEDPGRFYQQQASSTPPGEPLSADHGAQPTEQSAGWGMIYEYHESYAEQEKTTFSATGTIVTGDGRTIDFSAHLSMERTFFSEEYLSLRAGDALKDPLVINFAGTDLQLSDTTFSFDLDRDGSKDQLRFVNPGSGYLALDRNGDGVINDGGELFGPVSGNGFADLQAYDQDGNGWIDETDDVYDRLRIWTRDDDGQVKLFALGEKGVGALYLDHVSTPFSLKDDHNELLGQVRSSSIFLNEDGQIGTVQQIDLVV</sequence>
<evidence type="ECO:0000313" key="3">
    <source>
        <dbReference type="Proteomes" id="UP000830055"/>
    </source>
</evidence>
<evidence type="ECO:0008006" key="4">
    <source>
        <dbReference type="Google" id="ProtNLM"/>
    </source>
</evidence>
<accession>A0ABM7W8K4</accession>
<gene>
    <name evidence="2" type="ORF">DPPLL_16550</name>
</gene>
<keyword evidence="3" id="KW-1185">Reference proteome</keyword>
<proteinExistence type="predicted"/>
<dbReference type="PANTHER" id="PTHR39431">
    <property type="entry name" value="FRPA/C-RELATED PROTEIN"/>
    <property type="match status" value="1"/>
</dbReference>
<protein>
    <recommendedName>
        <fullName evidence="4">VCBS repeat-containing protein</fullName>
    </recommendedName>
</protein>
<reference evidence="2 3" key="1">
    <citation type="submission" date="2022-01" db="EMBL/GenBank/DDBJ databases">
        <title>Desulfofustis limnae sp. nov., a novel mesophilic sulfate-reducing bacterium isolated from marsh soil.</title>
        <authorList>
            <person name="Watanabe M."/>
            <person name="Takahashi A."/>
            <person name="Kojima H."/>
            <person name="Fukui M."/>
        </authorList>
    </citation>
    <scope>NUCLEOTIDE SEQUENCE [LARGE SCALE GENOMIC DNA]</scope>
    <source>
        <strain evidence="2 3">PPLL</strain>
    </source>
</reference>
<dbReference type="Proteomes" id="UP000830055">
    <property type="component" value="Chromosome"/>
</dbReference>
<dbReference type="EMBL" id="AP025516">
    <property type="protein sequence ID" value="BDD87290.1"/>
    <property type="molecule type" value="Genomic_DNA"/>
</dbReference>
<organism evidence="2 3">
    <name type="scientific">Desulfofustis limnaeus</name>
    <dbReference type="NCBI Taxonomy" id="2740163"/>
    <lineage>
        <taxon>Bacteria</taxon>
        <taxon>Pseudomonadati</taxon>
        <taxon>Thermodesulfobacteriota</taxon>
        <taxon>Desulfobulbia</taxon>
        <taxon>Desulfobulbales</taxon>
        <taxon>Desulfocapsaceae</taxon>
        <taxon>Desulfofustis</taxon>
    </lineage>
</organism>
<dbReference type="PANTHER" id="PTHR39431:SF1">
    <property type="entry name" value="FRPA_C-RELATED PROTEIN"/>
    <property type="match status" value="1"/>
</dbReference>